<accession>A0A0E9P931</accession>
<name>A0A0E9P931_ANGAN</name>
<organism evidence="1">
    <name type="scientific">Anguilla anguilla</name>
    <name type="common">European freshwater eel</name>
    <name type="synonym">Muraena anguilla</name>
    <dbReference type="NCBI Taxonomy" id="7936"/>
    <lineage>
        <taxon>Eukaryota</taxon>
        <taxon>Metazoa</taxon>
        <taxon>Chordata</taxon>
        <taxon>Craniata</taxon>
        <taxon>Vertebrata</taxon>
        <taxon>Euteleostomi</taxon>
        <taxon>Actinopterygii</taxon>
        <taxon>Neopterygii</taxon>
        <taxon>Teleostei</taxon>
        <taxon>Anguilliformes</taxon>
        <taxon>Anguillidae</taxon>
        <taxon>Anguilla</taxon>
    </lineage>
</organism>
<dbReference type="EMBL" id="GBXM01108007">
    <property type="protein sequence ID" value="JAH00570.1"/>
    <property type="molecule type" value="Transcribed_RNA"/>
</dbReference>
<dbReference type="AlphaFoldDB" id="A0A0E9P931"/>
<reference evidence="1" key="2">
    <citation type="journal article" date="2015" name="Fish Shellfish Immunol.">
        <title>Early steps in the European eel (Anguilla anguilla)-Vibrio vulnificus interaction in the gills: Role of the RtxA13 toxin.</title>
        <authorList>
            <person name="Callol A."/>
            <person name="Pajuelo D."/>
            <person name="Ebbesson L."/>
            <person name="Teles M."/>
            <person name="MacKenzie S."/>
            <person name="Amaro C."/>
        </authorList>
    </citation>
    <scope>NUCLEOTIDE SEQUENCE</scope>
</reference>
<protein>
    <submittedName>
        <fullName evidence="1">Uncharacterized protein</fullName>
    </submittedName>
</protein>
<reference evidence="1" key="1">
    <citation type="submission" date="2014-11" db="EMBL/GenBank/DDBJ databases">
        <authorList>
            <person name="Amaro Gonzalez C."/>
        </authorList>
    </citation>
    <scope>NUCLEOTIDE SEQUENCE</scope>
</reference>
<proteinExistence type="predicted"/>
<sequence length="17" mass="1943">MNFKSSLCVLLMPFSLI</sequence>
<evidence type="ECO:0000313" key="1">
    <source>
        <dbReference type="EMBL" id="JAH00570.1"/>
    </source>
</evidence>